<dbReference type="InterPro" id="IPR006016">
    <property type="entry name" value="UspA"/>
</dbReference>
<dbReference type="Gene3D" id="3.40.50.620">
    <property type="entry name" value="HUPs"/>
    <property type="match status" value="1"/>
</dbReference>
<dbReference type="Pfam" id="PF00582">
    <property type="entry name" value="Usp"/>
    <property type="match status" value="1"/>
</dbReference>
<dbReference type="EMBL" id="JADGJH010000441">
    <property type="protein sequence ID" value="KAJ3128976.1"/>
    <property type="molecule type" value="Genomic_DNA"/>
</dbReference>
<dbReference type="PANTHER" id="PTHR31964:SF140">
    <property type="entry name" value="UNIVERSAL STRESS PROTEIN FAMILY PROTEIN"/>
    <property type="match status" value="1"/>
</dbReference>
<dbReference type="PANTHER" id="PTHR31964">
    <property type="entry name" value="ADENINE NUCLEOTIDE ALPHA HYDROLASES-LIKE SUPERFAMILY PROTEIN"/>
    <property type="match status" value="1"/>
</dbReference>
<organism evidence="3 4">
    <name type="scientific">Physocladia obscura</name>
    <dbReference type="NCBI Taxonomy" id="109957"/>
    <lineage>
        <taxon>Eukaryota</taxon>
        <taxon>Fungi</taxon>
        <taxon>Fungi incertae sedis</taxon>
        <taxon>Chytridiomycota</taxon>
        <taxon>Chytridiomycota incertae sedis</taxon>
        <taxon>Chytridiomycetes</taxon>
        <taxon>Chytridiales</taxon>
        <taxon>Chytriomycetaceae</taxon>
        <taxon>Physocladia</taxon>
    </lineage>
</organism>
<dbReference type="PRINTS" id="PR01438">
    <property type="entry name" value="UNVRSLSTRESS"/>
</dbReference>
<dbReference type="SUPFAM" id="SSF52402">
    <property type="entry name" value="Adenine nucleotide alpha hydrolases-like"/>
    <property type="match status" value="1"/>
</dbReference>
<protein>
    <recommendedName>
        <fullName evidence="2">UspA domain-containing protein</fullName>
    </recommendedName>
</protein>
<comment type="caution">
    <text evidence="3">The sequence shown here is derived from an EMBL/GenBank/DDBJ whole genome shotgun (WGS) entry which is preliminary data.</text>
</comment>
<dbReference type="InterPro" id="IPR006015">
    <property type="entry name" value="Universal_stress_UspA"/>
</dbReference>
<sequence>MSTTDSKIHENVVTPHETHSDSEPTRIIVIAVDASKYSEFAFDWAINNLVRPKTDQIVLVNVRPIVEFPGIYLAANIDFSPEFDKIEAENKKHSHELLQSYASKLSSHKYNIRGIALCGDARDEIAFKVDELKASLLVVGSRGLGGIKKALLGSVSEYLVHHLNVPVIIPRLQAKE</sequence>
<dbReference type="AlphaFoldDB" id="A0AAD5XEG0"/>
<dbReference type="CDD" id="cd23659">
    <property type="entry name" value="USP_At3g01520-like"/>
    <property type="match status" value="1"/>
</dbReference>
<dbReference type="Proteomes" id="UP001211907">
    <property type="component" value="Unassembled WGS sequence"/>
</dbReference>
<evidence type="ECO:0000313" key="4">
    <source>
        <dbReference type="Proteomes" id="UP001211907"/>
    </source>
</evidence>
<accession>A0AAD5XEG0</accession>
<evidence type="ECO:0000259" key="2">
    <source>
        <dbReference type="Pfam" id="PF00582"/>
    </source>
</evidence>
<evidence type="ECO:0000256" key="1">
    <source>
        <dbReference type="SAM" id="MobiDB-lite"/>
    </source>
</evidence>
<gene>
    <name evidence="3" type="ORF">HK100_008881</name>
</gene>
<feature type="region of interest" description="Disordered" evidence="1">
    <location>
        <begin position="1"/>
        <end position="20"/>
    </location>
</feature>
<dbReference type="InterPro" id="IPR014729">
    <property type="entry name" value="Rossmann-like_a/b/a_fold"/>
</dbReference>
<name>A0AAD5XEG0_9FUNG</name>
<keyword evidence="4" id="KW-1185">Reference proteome</keyword>
<evidence type="ECO:0000313" key="3">
    <source>
        <dbReference type="EMBL" id="KAJ3128976.1"/>
    </source>
</evidence>
<feature type="domain" description="UspA" evidence="2">
    <location>
        <begin position="26"/>
        <end position="169"/>
    </location>
</feature>
<proteinExistence type="predicted"/>
<reference evidence="3" key="1">
    <citation type="submission" date="2020-05" db="EMBL/GenBank/DDBJ databases">
        <title>Phylogenomic resolution of chytrid fungi.</title>
        <authorList>
            <person name="Stajich J.E."/>
            <person name="Amses K."/>
            <person name="Simmons R."/>
            <person name="Seto K."/>
            <person name="Myers J."/>
            <person name="Bonds A."/>
            <person name="Quandt C.A."/>
            <person name="Barry K."/>
            <person name="Liu P."/>
            <person name="Grigoriev I."/>
            <person name="Longcore J.E."/>
            <person name="James T.Y."/>
        </authorList>
    </citation>
    <scope>NUCLEOTIDE SEQUENCE</scope>
    <source>
        <strain evidence="3">JEL0513</strain>
    </source>
</reference>